<name>A0ABR7YCL1_9SPHI</name>
<proteinExistence type="predicted"/>
<protein>
    <submittedName>
        <fullName evidence="1">Uncharacterized protein</fullName>
    </submittedName>
</protein>
<dbReference type="Proteomes" id="UP000651271">
    <property type="component" value="Unassembled WGS sequence"/>
</dbReference>
<evidence type="ECO:0000313" key="1">
    <source>
        <dbReference type="EMBL" id="MBD1429044.1"/>
    </source>
</evidence>
<reference evidence="1 2" key="1">
    <citation type="submission" date="2020-08" db="EMBL/GenBank/DDBJ databases">
        <title>Sphingobacterium sp. DN04309 isolated from aquaculture water.</title>
        <authorList>
            <person name="Zhang M."/>
        </authorList>
    </citation>
    <scope>NUCLEOTIDE SEQUENCE [LARGE SCALE GENOMIC DNA]</scope>
    <source>
        <strain evidence="1 2">DN04309</strain>
    </source>
</reference>
<gene>
    <name evidence="1" type="ORF">H8B04_05610</name>
</gene>
<comment type="caution">
    <text evidence="1">The sequence shown here is derived from an EMBL/GenBank/DDBJ whole genome shotgun (WGS) entry which is preliminary data.</text>
</comment>
<organism evidence="1 2">
    <name type="scientific">Sphingobacterium litopenaei</name>
    <dbReference type="NCBI Taxonomy" id="2763500"/>
    <lineage>
        <taxon>Bacteria</taxon>
        <taxon>Pseudomonadati</taxon>
        <taxon>Bacteroidota</taxon>
        <taxon>Sphingobacteriia</taxon>
        <taxon>Sphingobacteriales</taxon>
        <taxon>Sphingobacteriaceae</taxon>
        <taxon>Sphingobacterium</taxon>
    </lineage>
</organism>
<keyword evidence="2" id="KW-1185">Reference proteome</keyword>
<sequence length="410" mass="45746">MELKSRFLFLTPRVIISNHLTHTYKKGDNSIKIEKLNIGSTYQFIAYSTNSTSTVPVPKDTTNVSKLVLENLTTEFIYHHENITVRVAGNTIEMKLKHQFSEVYTTIEADQTDKRLGSKITELTNPTITGGFEKASFDLATGSPSFQNKLTSAKELKIIANTIGSDVIRSESLFILADGAESTYDISSLKINGLFQHINIPDIKIQPGVRYNLKLKVVCPCVVDATPTGDFKVDIFGSNVASATPKPLTFTFPDSDFGAIIDIYQIDNSFNMTINDSTLYYGTQNNANTPKQKTETNEIQFQGFNQYERSLKPNIQFADGTRWGKSYVDKNNNTVTMPEIFKMNGRSGSKPIIKIQIDPQGHITMFGSKNDTGGEPYYPLSLIVVSVRRTEVLPQTSFRFHLAVDTLVIS</sequence>
<accession>A0ABR7YCL1</accession>
<dbReference type="EMBL" id="JACOIJ010000007">
    <property type="protein sequence ID" value="MBD1429044.1"/>
    <property type="molecule type" value="Genomic_DNA"/>
</dbReference>
<dbReference type="RefSeq" id="WP_190301717.1">
    <property type="nucleotide sequence ID" value="NZ_JACOIJ010000007.1"/>
</dbReference>
<evidence type="ECO:0000313" key="2">
    <source>
        <dbReference type="Proteomes" id="UP000651271"/>
    </source>
</evidence>